<keyword evidence="2" id="KW-1185">Reference proteome</keyword>
<accession>A0ABS4XAC9</accession>
<gene>
    <name evidence="1" type="ORF">JOF47_000921</name>
</gene>
<name>A0ABS4XAC9_9MICC</name>
<reference evidence="1 2" key="1">
    <citation type="submission" date="2021-03" db="EMBL/GenBank/DDBJ databases">
        <title>Sequencing the genomes of 1000 actinobacteria strains.</title>
        <authorList>
            <person name="Klenk H.-P."/>
        </authorList>
    </citation>
    <scope>NUCLEOTIDE SEQUENCE [LARGE SCALE GENOMIC DNA]</scope>
    <source>
        <strain evidence="1 2">DSM 15797</strain>
    </source>
</reference>
<proteinExistence type="predicted"/>
<dbReference type="Proteomes" id="UP001296993">
    <property type="component" value="Unassembled WGS sequence"/>
</dbReference>
<sequence length="38" mass="4237">MASRSRLLFEKRFCTMLSTRKAVLALMAAVLKPVPGNE</sequence>
<comment type="caution">
    <text evidence="1">The sequence shown here is derived from an EMBL/GenBank/DDBJ whole genome shotgun (WGS) entry which is preliminary data.</text>
</comment>
<protein>
    <submittedName>
        <fullName evidence="1">Uncharacterized protein</fullName>
    </submittedName>
</protein>
<dbReference type="EMBL" id="JAGIOF010000001">
    <property type="protein sequence ID" value="MBP2385410.1"/>
    <property type="molecule type" value="Genomic_DNA"/>
</dbReference>
<evidence type="ECO:0000313" key="1">
    <source>
        <dbReference type="EMBL" id="MBP2385410.1"/>
    </source>
</evidence>
<organism evidence="1 2">
    <name type="scientific">Paeniglutamicibacter kerguelensis</name>
    <dbReference type="NCBI Taxonomy" id="254788"/>
    <lineage>
        <taxon>Bacteria</taxon>
        <taxon>Bacillati</taxon>
        <taxon>Actinomycetota</taxon>
        <taxon>Actinomycetes</taxon>
        <taxon>Micrococcales</taxon>
        <taxon>Micrococcaceae</taxon>
        <taxon>Paeniglutamicibacter</taxon>
    </lineage>
</organism>
<evidence type="ECO:0000313" key="2">
    <source>
        <dbReference type="Proteomes" id="UP001296993"/>
    </source>
</evidence>